<accession>A0A073JTH1</accession>
<dbReference type="EMBL" id="JOTN01000028">
    <property type="protein sequence ID" value="KEK17466.1"/>
    <property type="molecule type" value="Genomic_DNA"/>
</dbReference>
<keyword evidence="2" id="KW-1003">Cell membrane</keyword>
<keyword evidence="3 6" id="KW-0812">Transmembrane</keyword>
<dbReference type="InterPro" id="IPR010432">
    <property type="entry name" value="RDD"/>
</dbReference>
<feature type="domain" description="RDD" evidence="7">
    <location>
        <begin position="12"/>
        <end position="133"/>
    </location>
</feature>
<evidence type="ECO:0000256" key="1">
    <source>
        <dbReference type="ARBA" id="ARBA00004651"/>
    </source>
</evidence>
<dbReference type="AlphaFoldDB" id="A0A073JTH1"/>
<dbReference type="PANTHER" id="PTHR36115">
    <property type="entry name" value="PROLINE-RICH ANTIGEN HOMOLOG-RELATED"/>
    <property type="match status" value="1"/>
</dbReference>
<dbReference type="Pfam" id="PF06271">
    <property type="entry name" value="RDD"/>
    <property type="match status" value="1"/>
</dbReference>
<keyword evidence="4 6" id="KW-1133">Transmembrane helix</keyword>
<organism evidence="8 9">
    <name type="scientific">Bacillus manliponensis</name>
    <dbReference type="NCBI Taxonomy" id="574376"/>
    <lineage>
        <taxon>Bacteria</taxon>
        <taxon>Bacillati</taxon>
        <taxon>Bacillota</taxon>
        <taxon>Bacilli</taxon>
        <taxon>Bacillales</taxon>
        <taxon>Bacillaceae</taxon>
        <taxon>Bacillus</taxon>
        <taxon>Bacillus cereus group</taxon>
    </lineage>
</organism>
<keyword evidence="9" id="KW-1185">Reference proteome</keyword>
<comment type="caution">
    <text evidence="8">The sequence shown here is derived from an EMBL/GenBank/DDBJ whole genome shotgun (WGS) entry which is preliminary data.</text>
</comment>
<evidence type="ECO:0000313" key="9">
    <source>
        <dbReference type="Proteomes" id="UP000027822"/>
    </source>
</evidence>
<feature type="transmembrane region" description="Helical" evidence="6">
    <location>
        <begin position="22"/>
        <end position="41"/>
    </location>
</feature>
<evidence type="ECO:0000259" key="7">
    <source>
        <dbReference type="Pfam" id="PF06271"/>
    </source>
</evidence>
<evidence type="ECO:0000256" key="3">
    <source>
        <dbReference type="ARBA" id="ARBA00022692"/>
    </source>
</evidence>
<dbReference type="GO" id="GO:0005886">
    <property type="term" value="C:plasma membrane"/>
    <property type="evidence" value="ECO:0007669"/>
    <property type="project" value="UniProtKB-SubCell"/>
</dbReference>
<feature type="transmembrane region" description="Helical" evidence="6">
    <location>
        <begin position="96"/>
        <end position="120"/>
    </location>
</feature>
<sequence length="141" mass="16230">MEQEHSHAHEPGGFWRRLGADIIDSLIFWPVYILLTLLFNFEDRTEENIAAVLQLLYFLIVPAIWFGYTVGKRAVGVRIVRLDGKKVSVFTMFMRYVVGGLVYGITFGIAFIASVFMVIFRKDKRAVHDFIAGTRVVRDDR</sequence>
<dbReference type="eggNOG" id="COG1714">
    <property type="taxonomic scope" value="Bacteria"/>
</dbReference>
<proteinExistence type="predicted"/>
<evidence type="ECO:0000313" key="8">
    <source>
        <dbReference type="EMBL" id="KEK17466.1"/>
    </source>
</evidence>
<dbReference type="PANTHER" id="PTHR36115:SF9">
    <property type="entry name" value="LMO1584 PROTEIN"/>
    <property type="match status" value="1"/>
</dbReference>
<gene>
    <name evidence="8" type="ORF">BAMA_12945</name>
</gene>
<evidence type="ECO:0000256" key="2">
    <source>
        <dbReference type="ARBA" id="ARBA00022475"/>
    </source>
</evidence>
<feature type="transmembrane region" description="Helical" evidence="6">
    <location>
        <begin position="48"/>
        <end position="68"/>
    </location>
</feature>
<evidence type="ECO:0000256" key="4">
    <source>
        <dbReference type="ARBA" id="ARBA00022989"/>
    </source>
</evidence>
<comment type="subcellular location">
    <subcellularLocation>
        <location evidence="1">Cell membrane</location>
        <topology evidence="1">Multi-pass membrane protein</topology>
    </subcellularLocation>
</comment>
<name>A0A073JTH1_9BACI</name>
<evidence type="ECO:0000256" key="6">
    <source>
        <dbReference type="SAM" id="Phobius"/>
    </source>
</evidence>
<dbReference type="OrthoDB" id="1787043at2"/>
<keyword evidence="5 6" id="KW-0472">Membrane</keyword>
<reference evidence="8 9" key="1">
    <citation type="submission" date="2014-06" db="EMBL/GenBank/DDBJ databases">
        <title>Draft genome sequence of Bacillus manliponensis JCM 15802 (MCCC 1A00708).</title>
        <authorList>
            <person name="Lai Q."/>
            <person name="Liu Y."/>
            <person name="Shao Z."/>
        </authorList>
    </citation>
    <scope>NUCLEOTIDE SEQUENCE [LARGE SCALE GENOMIC DNA]</scope>
    <source>
        <strain evidence="8 9">JCM 15802</strain>
    </source>
</reference>
<dbReference type="InterPro" id="IPR051791">
    <property type="entry name" value="Pra-immunoreactive"/>
</dbReference>
<dbReference type="STRING" id="574376.BAMA_12945"/>
<evidence type="ECO:0000256" key="5">
    <source>
        <dbReference type="ARBA" id="ARBA00023136"/>
    </source>
</evidence>
<dbReference type="Proteomes" id="UP000027822">
    <property type="component" value="Unassembled WGS sequence"/>
</dbReference>
<protein>
    <submittedName>
        <fullName evidence="8">Membrane protein</fullName>
    </submittedName>
</protein>
<dbReference type="RefSeq" id="WP_034643288.1">
    <property type="nucleotide sequence ID" value="NZ_CBCSJC010000006.1"/>
</dbReference>